<gene>
    <name evidence="2" type="ORF">Golob_026883</name>
</gene>
<sequence length="73" mass="8581">MKEELVELNIEDREEEDALLFGGVLISYLGVKRFLFKFFHEMNVKRVVYGSPKTFNNHLLFIHPLGNDEDPLQ</sequence>
<proteinExistence type="predicted"/>
<organism evidence="2 3">
    <name type="scientific">Gossypium lobatum</name>
    <dbReference type="NCBI Taxonomy" id="34289"/>
    <lineage>
        <taxon>Eukaryota</taxon>
        <taxon>Viridiplantae</taxon>
        <taxon>Streptophyta</taxon>
        <taxon>Embryophyta</taxon>
        <taxon>Tracheophyta</taxon>
        <taxon>Spermatophyta</taxon>
        <taxon>Magnoliopsida</taxon>
        <taxon>eudicotyledons</taxon>
        <taxon>Gunneridae</taxon>
        <taxon>Pentapetalae</taxon>
        <taxon>rosids</taxon>
        <taxon>malvids</taxon>
        <taxon>Malvales</taxon>
        <taxon>Malvaceae</taxon>
        <taxon>Malvoideae</taxon>
        <taxon>Gossypium</taxon>
    </lineage>
</organism>
<name>A0A7J8LWI1_9ROSI</name>
<feature type="domain" description="DUF4283" evidence="1">
    <location>
        <begin position="22"/>
        <end position="71"/>
    </location>
</feature>
<accession>A0A7J8LWI1</accession>
<protein>
    <recommendedName>
        <fullName evidence="1">DUF4283 domain-containing protein</fullName>
    </recommendedName>
</protein>
<dbReference type="Pfam" id="PF14111">
    <property type="entry name" value="DUF4283"/>
    <property type="match status" value="1"/>
</dbReference>
<evidence type="ECO:0000313" key="3">
    <source>
        <dbReference type="Proteomes" id="UP000593572"/>
    </source>
</evidence>
<evidence type="ECO:0000259" key="1">
    <source>
        <dbReference type="Pfam" id="PF14111"/>
    </source>
</evidence>
<keyword evidence="3" id="KW-1185">Reference proteome</keyword>
<dbReference type="AlphaFoldDB" id="A0A7J8LWI1"/>
<dbReference type="EMBL" id="JABEZX010000005">
    <property type="protein sequence ID" value="MBA0556809.1"/>
    <property type="molecule type" value="Genomic_DNA"/>
</dbReference>
<comment type="caution">
    <text evidence="2">The sequence shown here is derived from an EMBL/GenBank/DDBJ whole genome shotgun (WGS) entry which is preliminary data.</text>
</comment>
<evidence type="ECO:0000313" key="2">
    <source>
        <dbReference type="EMBL" id="MBA0556809.1"/>
    </source>
</evidence>
<reference evidence="2 3" key="1">
    <citation type="journal article" date="2019" name="Genome Biol. Evol.">
        <title>Insights into the evolution of the New World diploid cottons (Gossypium, subgenus Houzingenia) based on genome sequencing.</title>
        <authorList>
            <person name="Grover C.E."/>
            <person name="Arick M.A. 2nd"/>
            <person name="Thrash A."/>
            <person name="Conover J.L."/>
            <person name="Sanders W.S."/>
            <person name="Peterson D.G."/>
            <person name="Frelichowski J.E."/>
            <person name="Scheffler J.A."/>
            <person name="Scheffler B.E."/>
            <person name="Wendel J.F."/>
        </authorList>
    </citation>
    <scope>NUCLEOTIDE SEQUENCE [LARGE SCALE GENOMIC DNA]</scope>
    <source>
        <strain evidence="2">157</strain>
        <tissue evidence="2">Leaf</tissue>
    </source>
</reference>
<dbReference type="Proteomes" id="UP000593572">
    <property type="component" value="Unassembled WGS sequence"/>
</dbReference>
<dbReference type="InterPro" id="IPR025558">
    <property type="entry name" value="DUF4283"/>
</dbReference>
<feature type="non-terminal residue" evidence="2">
    <location>
        <position position="1"/>
    </location>
</feature>